<dbReference type="CDD" id="cd00082">
    <property type="entry name" value="HisKA"/>
    <property type="match status" value="1"/>
</dbReference>
<dbReference type="FunFam" id="3.30.450.20:FF:000099">
    <property type="entry name" value="Sensory box sensor histidine kinase"/>
    <property type="match status" value="1"/>
</dbReference>
<evidence type="ECO:0000313" key="10">
    <source>
        <dbReference type="Proteomes" id="UP000192266"/>
    </source>
</evidence>
<dbReference type="PROSITE" id="PS50112">
    <property type="entry name" value="PAS"/>
    <property type="match status" value="1"/>
</dbReference>
<name>A0A1W1VWM2_9BACT</name>
<dbReference type="SMART" id="SM00086">
    <property type="entry name" value="PAC"/>
    <property type="match status" value="3"/>
</dbReference>
<evidence type="ECO:0000259" key="8">
    <source>
        <dbReference type="PROSITE" id="PS50113"/>
    </source>
</evidence>
<dbReference type="SMART" id="SM00387">
    <property type="entry name" value="HATPase_c"/>
    <property type="match status" value="1"/>
</dbReference>
<gene>
    <name evidence="9" type="ORF">SAMN00120144_1609</name>
</gene>
<dbReference type="EMBL" id="FWWW01000076">
    <property type="protein sequence ID" value="SMB97765.1"/>
    <property type="molecule type" value="Genomic_DNA"/>
</dbReference>
<dbReference type="Proteomes" id="UP000192266">
    <property type="component" value="Unassembled WGS sequence"/>
</dbReference>
<dbReference type="Pfam" id="PF08447">
    <property type="entry name" value="PAS_3"/>
    <property type="match status" value="1"/>
</dbReference>
<dbReference type="InterPro" id="IPR001610">
    <property type="entry name" value="PAC"/>
</dbReference>
<dbReference type="InterPro" id="IPR013656">
    <property type="entry name" value="PAS_4"/>
</dbReference>
<dbReference type="OrthoDB" id="9766459at2"/>
<dbReference type="NCBIfam" id="TIGR00229">
    <property type="entry name" value="sensory_box"/>
    <property type="match status" value="2"/>
</dbReference>
<dbReference type="Pfam" id="PF02518">
    <property type="entry name" value="HATPase_c"/>
    <property type="match status" value="1"/>
</dbReference>
<feature type="domain" description="PAC" evidence="8">
    <location>
        <begin position="491"/>
        <end position="543"/>
    </location>
</feature>
<dbReference type="Pfam" id="PF00512">
    <property type="entry name" value="HisKA"/>
    <property type="match status" value="1"/>
</dbReference>
<evidence type="ECO:0000256" key="3">
    <source>
        <dbReference type="ARBA" id="ARBA00022553"/>
    </source>
</evidence>
<evidence type="ECO:0000313" key="9">
    <source>
        <dbReference type="EMBL" id="SMB97765.1"/>
    </source>
</evidence>
<dbReference type="Gene3D" id="3.30.565.10">
    <property type="entry name" value="Histidine kinase-like ATPase, C-terminal domain"/>
    <property type="match status" value="1"/>
</dbReference>
<dbReference type="PANTHER" id="PTHR43304:SF1">
    <property type="entry name" value="PAC DOMAIN-CONTAINING PROTEIN"/>
    <property type="match status" value="1"/>
</dbReference>
<feature type="domain" description="PAS" evidence="7">
    <location>
        <begin position="417"/>
        <end position="488"/>
    </location>
</feature>
<comment type="catalytic activity">
    <reaction evidence="1">
        <text>ATP + protein L-histidine = ADP + protein N-phospho-L-histidine.</text>
        <dbReference type="EC" id="2.7.13.3"/>
    </reaction>
</comment>
<dbReference type="InterPro" id="IPR000014">
    <property type="entry name" value="PAS"/>
</dbReference>
<keyword evidence="4" id="KW-0808">Transferase</keyword>
<evidence type="ECO:0000256" key="1">
    <source>
        <dbReference type="ARBA" id="ARBA00000085"/>
    </source>
</evidence>
<dbReference type="EC" id="2.7.13.3" evidence="2"/>
<dbReference type="SMART" id="SM00091">
    <property type="entry name" value="PAS"/>
    <property type="match status" value="4"/>
</dbReference>
<dbReference type="STRING" id="645990.SAMN00120144_1609"/>
<reference evidence="9 10" key="1">
    <citation type="submission" date="2017-04" db="EMBL/GenBank/DDBJ databases">
        <authorList>
            <person name="Afonso C.L."/>
            <person name="Miller P.J."/>
            <person name="Scott M.A."/>
            <person name="Spackman E."/>
            <person name="Goraichik I."/>
            <person name="Dimitrov K.M."/>
            <person name="Suarez D.L."/>
            <person name="Swayne D.E."/>
        </authorList>
    </citation>
    <scope>NUCLEOTIDE SEQUENCE [LARGE SCALE GENOMIC DNA]</scope>
    <source>
        <strain evidence="9 10">DSM 11622</strain>
    </source>
</reference>
<dbReference type="RefSeq" id="WP_159452050.1">
    <property type="nucleotide sequence ID" value="NZ_FWWW01000076.1"/>
</dbReference>
<dbReference type="InterPro" id="IPR003661">
    <property type="entry name" value="HisK_dim/P_dom"/>
</dbReference>
<dbReference type="InterPro" id="IPR052162">
    <property type="entry name" value="Sensor_kinase/Photoreceptor"/>
</dbReference>
<evidence type="ECO:0000256" key="5">
    <source>
        <dbReference type="ARBA" id="ARBA00022777"/>
    </source>
</evidence>
<dbReference type="InterPro" id="IPR003594">
    <property type="entry name" value="HATPase_dom"/>
</dbReference>
<dbReference type="SUPFAM" id="SSF55785">
    <property type="entry name" value="PYP-like sensor domain (PAS domain)"/>
    <property type="match status" value="4"/>
</dbReference>
<sequence>MPALSALPALLPLFNALPGAHLLLSPDLLIEAVSDAYLAVTLTQRENLLGRYVFDAFPGNPQTPEAHGVRTLLASFRQVLATGQPHEMPPQRCDVPDPDHPGQFVERCWLPHNSPVLDAHGCVSQLLHTVVDITAALRDEAHLHDSHAREQTALAEAEHQRQQLHTLFAEAPAPIAILAGPDFVFQLANSASQRIFPGQGLVGNALLTAFPELADTPILPILNGVYSTGETFVVQEMPVMMARYAGGALEEIHFTATYQARRDEQGAVDGVMIFAYEVTDQVKARRGVEENREELRRFQFMADRVRDPFILMRADATFAYLNPKALEAWGYTADEALHLRVPDVDPIFQDDVFRQAFARAQQENIPPFETLHKRKDGYIFPVEVSMGGLLLSGQPHMLAIARDITEQKRTIDALRESEARFRTMADAAPSLMWAVHPDASVRYINRAFLNFVGLDDEQQYAALSWPSYVHPEERDLTAHALTSAIRNRALYSLEHRMRRHDGEYRWLLAQGGPSYYPNGELYGYVGSAIDITELKQANEQLTRANVDLDNFIYTASHDLKAPISNIEGLLHALTQQLSPTIQQAALVQPILDMIQGAVDRFKQTIDHLTDITKLQQEYTPTTEQVELTTVVEDVRLDLLPLIEETGAHLEIDVADCPAITFSAKNLRSVVYNLLSNALKYRHPDRVPHIRISCRCEASWLVLRVQDNGLDGVQQTKLFGMFRRLHTHVEGSGIGLYMVKKMVENVGGKIEVESQIGLGSTFFVSFPA</sequence>
<dbReference type="Pfam" id="PF08448">
    <property type="entry name" value="PAS_4"/>
    <property type="match status" value="2"/>
</dbReference>
<dbReference type="InterPro" id="IPR004358">
    <property type="entry name" value="Sig_transdc_His_kin-like_C"/>
</dbReference>
<dbReference type="SUPFAM" id="SSF47384">
    <property type="entry name" value="Homodimeric domain of signal transducing histidine kinase"/>
    <property type="match status" value="1"/>
</dbReference>
<dbReference type="GO" id="GO:0000155">
    <property type="term" value="F:phosphorelay sensor kinase activity"/>
    <property type="evidence" value="ECO:0007669"/>
    <property type="project" value="InterPro"/>
</dbReference>
<dbReference type="PROSITE" id="PS50109">
    <property type="entry name" value="HIS_KIN"/>
    <property type="match status" value="1"/>
</dbReference>
<keyword evidence="10" id="KW-1185">Reference proteome</keyword>
<feature type="domain" description="PAC" evidence="8">
    <location>
        <begin position="366"/>
        <end position="416"/>
    </location>
</feature>
<dbReference type="InterPro" id="IPR035965">
    <property type="entry name" value="PAS-like_dom_sf"/>
</dbReference>
<dbReference type="InterPro" id="IPR000700">
    <property type="entry name" value="PAS-assoc_C"/>
</dbReference>
<evidence type="ECO:0000259" key="7">
    <source>
        <dbReference type="PROSITE" id="PS50112"/>
    </source>
</evidence>
<dbReference type="Gene3D" id="3.30.450.20">
    <property type="entry name" value="PAS domain"/>
    <property type="match status" value="4"/>
</dbReference>
<dbReference type="PRINTS" id="PR00344">
    <property type="entry name" value="BCTRLSENSOR"/>
</dbReference>
<dbReference type="InterPro" id="IPR005467">
    <property type="entry name" value="His_kinase_dom"/>
</dbReference>
<keyword evidence="5 9" id="KW-0418">Kinase</keyword>
<evidence type="ECO:0000259" key="6">
    <source>
        <dbReference type="PROSITE" id="PS50109"/>
    </source>
</evidence>
<dbReference type="Pfam" id="PF13426">
    <property type="entry name" value="PAS_9"/>
    <property type="match status" value="1"/>
</dbReference>
<dbReference type="PROSITE" id="PS50113">
    <property type="entry name" value="PAC"/>
    <property type="match status" value="2"/>
</dbReference>
<accession>A0A1W1VWM2</accession>
<protein>
    <recommendedName>
        <fullName evidence="2">histidine kinase</fullName>
        <ecNumber evidence="2">2.7.13.3</ecNumber>
    </recommendedName>
</protein>
<dbReference type="InterPro" id="IPR013655">
    <property type="entry name" value="PAS_fold_3"/>
</dbReference>
<organism evidence="9 10">
    <name type="scientific">Hymenobacter roseosalivarius DSM 11622</name>
    <dbReference type="NCBI Taxonomy" id="645990"/>
    <lineage>
        <taxon>Bacteria</taxon>
        <taxon>Pseudomonadati</taxon>
        <taxon>Bacteroidota</taxon>
        <taxon>Cytophagia</taxon>
        <taxon>Cytophagales</taxon>
        <taxon>Hymenobacteraceae</taxon>
        <taxon>Hymenobacter</taxon>
    </lineage>
</organism>
<evidence type="ECO:0000256" key="2">
    <source>
        <dbReference type="ARBA" id="ARBA00012438"/>
    </source>
</evidence>
<dbReference type="Gene3D" id="1.10.287.130">
    <property type="match status" value="1"/>
</dbReference>
<dbReference type="InterPro" id="IPR036890">
    <property type="entry name" value="HATPase_C_sf"/>
</dbReference>
<dbReference type="SMART" id="SM00388">
    <property type="entry name" value="HisKA"/>
    <property type="match status" value="1"/>
</dbReference>
<dbReference type="InterPro" id="IPR036097">
    <property type="entry name" value="HisK_dim/P_sf"/>
</dbReference>
<dbReference type="SUPFAM" id="SSF55874">
    <property type="entry name" value="ATPase domain of HSP90 chaperone/DNA topoisomerase II/histidine kinase"/>
    <property type="match status" value="1"/>
</dbReference>
<feature type="domain" description="Histidine kinase" evidence="6">
    <location>
        <begin position="554"/>
        <end position="767"/>
    </location>
</feature>
<dbReference type="PANTHER" id="PTHR43304">
    <property type="entry name" value="PHYTOCHROME-LIKE PROTEIN CPH1"/>
    <property type="match status" value="1"/>
</dbReference>
<dbReference type="AlphaFoldDB" id="A0A1W1VWM2"/>
<evidence type="ECO:0000256" key="4">
    <source>
        <dbReference type="ARBA" id="ARBA00022679"/>
    </source>
</evidence>
<keyword evidence="3" id="KW-0597">Phosphoprotein</keyword>
<proteinExistence type="predicted"/>
<dbReference type="CDD" id="cd00130">
    <property type="entry name" value="PAS"/>
    <property type="match status" value="2"/>
</dbReference>